<evidence type="ECO:0000256" key="2">
    <source>
        <dbReference type="ARBA" id="ARBA00010205"/>
    </source>
</evidence>
<evidence type="ECO:0000313" key="13">
    <source>
        <dbReference type="Proteomes" id="UP001558652"/>
    </source>
</evidence>
<accession>A0ABD0Y4R2</accession>
<dbReference type="CDD" id="cd09193">
    <property type="entry name" value="PLDc_mTdp1_1"/>
    <property type="match status" value="1"/>
</dbReference>
<dbReference type="PANTHER" id="PTHR12415:SF0">
    <property type="entry name" value="TYROSYL-DNA PHOSPHODIESTERASE 1"/>
    <property type="match status" value="1"/>
</dbReference>
<comment type="similarity">
    <text evidence="2">Belongs to the tyrosyl-DNA phosphodiesterase family.</text>
</comment>
<comment type="caution">
    <text evidence="12">The sequence shown here is derived from an EMBL/GenBank/DDBJ whole genome shotgun (WGS) entry which is preliminary data.</text>
</comment>
<keyword evidence="5" id="KW-0378">Hydrolase</keyword>
<evidence type="ECO:0000256" key="4">
    <source>
        <dbReference type="ARBA" id="ARBA00022763"/>
    </source>
</evidence>
<keyword evidence="4" id="KW-0227">DNA damage</keyword>
<evidence type="ECO:0000256" key="10">
    <source>
        <dbReference type="PIRSR" id="PIRSR610347-2"/>
    </source>
</evidence>
<sequence length="451" mass="50784">MENYRVVVWDRRKMKVTQKLEAASPYNFFLTTITDSKPTHNDMLSISFPELLDPTLGNLESSLQVNFMVEFGWLLAQYHIMGHRGKPLTLLYGETDMELSDRFKNFLTHVKVVPPSPFGSHHTKMMVMAYTDGSIRVVVATANLVESDWDNRTQGLWMSEKLPKLSDSADTGSGDSPTNFKRDLIRYLSSYQLPELTSWIGKLKRADMSKVNVFFIASIPGKHVGVNLTNWGQMALKTTLRDYLTIPKGAETYPVIVQTSSIGSLGPKPESWLLGDMLQTFTAGKKLQPGPVSRPDLKFIYPSFENVAKSYDGLLGGGCLPYSKKTHSKQEWLTSFMCQWMSDCRDRTRAPPHIKTYCRVSPDMSHLSYFLLTSANLSKAAWGSLTCAGSSLNILSYEAGVLMLPQFVVGEDFFPLKKSEGCDTPIFPMPYDLPTKPYSFSDVPWFFENLS</sequence>
<dbReference type="Pfam" id="PF06087">
    <property type="entry name" value="Tyr-DNA_phospho"/>
    <property type="match status" value="1"/>
</dbReference>
<keyword evidence="7" id="KW-0234">DNA repair</keyword>
<reference evidence="12 13" key="1">
    <citation type="submission" date="2024-07" db="EMBL/GenBank/DDBJ databases">
        <title>Chromosome-level genome assembly of the water stick insect Ranatra chinensis (Heteroptera: Nepidae).</title>
        <authorList>
            <person name="Liu X."/>
        </authorList>
    </citation>
    <scope>NUCLEOTIDE SEQUENCE [LARGE SCALE GENOMIC DNA]</scope>
    <source>
        <strain evidence="12">Cailab_2021Rc</strain>
        <tissue evidence="12">Muscle</tissue>
    </source>
</reference>
<feature type="binding site" evidence="10">
    <location>
        <position position="124"/>
    </location>
    <ligand>
        <name>substrate</name>
    </ligand>
</feature>
<keyword evidence="8" id="KW-0539">Nucleus</keyword>
<evidence type="ECO:0008006" key="14">
    <source>
        <dbReference type="Google" id="ProtNLM"/>
    </source>
</evidence>
<gene>
    <name evidence="12" type="ORF">AAG570_003672</name>
</gene>
<evidence type="ECO:0000256" key="3">
    <source>
        <dbReference type="ARBA" id="ARBA00022722"/>
    </source>
</evidence>
<protein>
    <recommendedName>
        <fullName evidence="14">Tyrosyl-DNA phosphodiesterase</fullName>
    </recommendedName>
</protein>
<keyword evidence="3" id="KW-0540">Nuclease</keyword>
<evidence type="ECO:0000256" key="11">
    <source>
        <dbReference type="PIRSR" id="PIRSR610347-3"/>
    </source>
</evidence>
<dbReference type="EMBL" id="JBFDAA010000014">
    <property type="protein sequence ID" value="KAL1122267.1"/>
    <property type="molecule type" value="Genomic_DNA"/>
</dbReference>
<evidence type="ECO:0000256" key="6">
    <source>
        <dbReference type="ARBA" id="ARBA00022839"/>
    </source>
</evidence>
<dbReference type="GO" id="GO:0006281">
    <property type="term" value="P:DNA repair"/>
    <property type="evidence" value="ECO:0007669"/>
    <property type="project" value="UniProtKB-KW"/>
</dbReference>
<evidence type="ECO:0000256" key="8">
    <source>
        <dbReference type="ARBA" id="ARBA00023242"/>
    </source>
</evidence>
<dbReference type="InterPro" id="IPR010347">
    <property type="entry name" value="Tdp1"/>
</dbReference>
<dbReference type="SUPFAM" id="SSF56024">
    <property type="entry name" value="Phospholipase D/nuclease"/>
    <property type="match status" value="2"/>
</dbReference>
<feature type="active site" description="Nucleophile" evidence="9">
    <location>
        <position position="122"/>
    </location>
</feature>
<keyword evidence="6" id="KW-0269">Exonuclease</keyword>
<evidence type="ECO:0000256" key="9">
    <source>
        <dbReference type="PIRSR" id="PIRSR610347-1"/>
    </source>
</evidence>
<feature type="active site" description="Proton donor/acceptor" evidence="9">
    <location>
        <position position="353"/>
    </location>
</feature>
<feature type="binding site" evidence="10">
    <location>
        <position position="355"/>
    </location>
    <ligand>
        <name>substrate</name>
    </ligand>
</feature>
<evidence type="ECO:0000256" key="5">
    <source>
        <dbReference type="ARBA" id="ARBA00022801"/>
    </source>
</evidence>
<dbReference type="Gene3D" id="3.30.870.10">
    <property type="entry name" value="Endonuclease Chain A"/>
    <property type="match status" value="2"/>
</dbReference>
<comment type="subcellular location">
    <subcellularLocation>
        <location evidence="1">Nucleus</location>
    </subcellularLocation>
</comment>
<dbReference type="Proteomes" id="UP001558652">
    <property type="component" value="Unassembled WGS sequence"/>
</dbReference>
<evidence type="ECO:0000313" key="12">
    <source>
        <dbReference type="EMBL" id="KAL1122267.1"/>
    </source>
</evidence>
<dbReference type="AlphaFoldDB" id="A0ABD0Y4R2"/>
<evidence type="ECO:0000256" key="7">
    <source>
        <dbReference type="ARBA" id="ARBA00023204"/>
    </source>
</evidence>
<evidence type="ECO:0000256" key="1">
    <source>
        <dbReference type="ARBA" id="ARBA00004123"/>
    </source>
</evidence>
<feature type="site" description="Interaction with DNA" evidence="11">
    <location>
        <position position="378"/>
    </location>
</feature>
<proteinExistence type="inferred from homology"/>
<dbReference type="PANTHER" id="PTHR12415">
    <property type="entry name" value="TYROSYL-DNA PHOSPHODIESTERASE 1"/>
    <property type="match status" value="1"/>
</dbReference>
<organism evidence="12 13">
    <name type="scientific">Ranatra chinensis</name>
    <dbReference type="NCBI Taxonomy" id="642074"/>
    <lineage>
        <taxon>Eukaryota</taxon>
        <taxon>Metazoa</taxon>
        <taxon>Ecdysozoa</taxon>
        <taxon>Arthropoda</taxon>
        <taxon>Hexapoda</taxon>
        <taxon>Insecta</taxon>
        <taxon>Pterygota</taxon>
        <taxon>Neoptera</taxon>
        <taxon>Paraneoptera</taxon>
        <taxon>Hemiptera</taxon>
        <taxon>Heteroptera</taxon>
        <taxon>Panheteroptera</taxon>
        <taxon>Nepomorpha</taxon>
        <taxon>Nepidae</taxon>
        <taxon>Ranatrinae</taxon>
        <taxon>Ranatra</taxon>
    </lineage>
</organism>
<name>A0ABD0Y4R2_9HEMI</name>
<keyword evidence="13" id="KW-1185">Reference proteome</keyword>
<dbReference type="GO" id="GO:0005634">
    <property type="term" value="C:nucleus"/>
    <property type="evidence" value="ECO:0007669"/>
    <property type="project" value="UniProtKB-SubCell"/>
</dbReference>
<dbReference type="GO" id="GO:0004527">
    <property type="term" value="F:exonuclease activity"/>
    <property type="evidence" value="ECO:0007669"/>
    <property type="project" value="UniProtKB-KW"/>
</dbReference>